<dbReference type="AlphaFoldDB" id="A0A2S9YVQ4"/>
<evidence type="ECO:0000313" key="2">
    <source>
        <dbReference type="Proteomes" id="UP000238823"/>
    </source>
</evidence>
<organism evidence="1 2">
    <name type="scientific">Enhygromyxa salina</name>
    <dbReference type="NCBI Taxonomy" id="215803"/>
    <lineage>
        <taxon>Bacteria</taxon>
        <taxon>Pseudomonadati</taxon>
        <taxon>Myxococcota</taxon>
        <taxon>Polyangia</taxon>
        <taxon>Nannocystales</taxon>
        <taxon>Nannocystaceae</taxon>
        <taxon>Enhygromyxa</taxon>
    </lineage>
</organism>
<gene>
    <name evidence="1" type="ORF">ENSA7_11810</name>
</gene>
<proteinExistence type="predicted"/>
<name>A0A2S9YVQ4_9BACT</name>
<dbReference type="Gene3D" id="2.40.350.10">
    <property type="entry name" value="SO1590-like"/>
    <property type="match status" value="1"/>
</dbReference>
<accession>A0A2S9YVQ4</accession>
<evidence type="ECO:0000313" key="1">
    <source>
        <dbReference type="EMBL" id="PRQ09191.1"/>
    </source>
</evidence>
<dbReference type="InterPro" id="IPR021607">
    <property type="entry name" value="DUF3224"/>
</dbReference>
<sequence length="126" mass="12989">MGPPSWASQETPDLCVLYLPATFSFTGDLDGSFTDCEFYIEHYGPCDQPAPEYFASEGVWAGEVLGGEGGFAFTFEGEIDVQGNALGDLTIDGASGTGELEGVGGTITLDGVTGVGGSYAGQVELE</sequence>
<dbReference type="InterPro" id="IPR023159">
    <property type="entry name" value="SO1590-like_sf"/>
</dbReference>
<dbReference type="SUPFAM" id="SSF159238">
    <property type="entry name" value="SO1590-like"/>
    <property type="match status" value="1"/>
</dbReference>
<comment type="caution">
    <text evidence="1">The sequence shown here is derived from an EMBL/GenBank/DDBJ whole genome shotgun (WGS) entry which is preliminary data.</text>
</comment>
<reference evidence="1 2" key="1">
    <citation type="submission" date="2018-03" db="EMBL/GenBank/DDBJ databases">
        <title>Draft Genome Sequences of the Obligatory Marine Myxobacteria Enhygromyxa salina SWB007.</title>
        <authorList>
            <person name="Poehlein A."/>
            <person name="Moghaddam J.A."/>
            <person name="Harms H."/>
            <person name="Alanjari M."/>
            <person name="Koenig G.M."/>
            <person name="Daniel R."/>
            <person name="Schaeberle T.F."/>
        </authorList>
    </citation>
    <scope>NUCLEOTIDE SEQUENCE [LARGE SCALE GENOMIC DNA]</scope>
    <source>
        <strain evidence="1 2">SWB007</strain>
    </source>
</reference>
<dbReference type="Pfam" id="PF11528">
    <property type="entry name" value="DUF3224"/>
    <property type="match status" value="1"/>
</dbReference>
<protein>
    <submittedName>
        <fullName evidence="1">Uncharacterized protein</fullName>
    </submittedName>
</protein>
<dbReference type="EMBL" id="PVNL01000030">
    <property type="protein sequence ID" value="PRQ09191.1"/>
    <property type="molecule type" value="Genomic_DNA"/>
</dbReference>
<dbReference type="Proteomes" id="UP000238823">
    <property type="component" value="Unassembled WGS sequence"/>
</dbReference>